<proteinExistence type="predicted"/>
<name>A0ABS4SK52_9PROT</name>
<dbReference type="RefSeq" id="WP_209766785.1">
    <property type="nucleotide sequence ID" value="NZ_JAGINP010000008.1"/>
</dbReference>
<accession>A0ABS4SK52</accession>
<gene>
    <name evidence="1" type="ORF">J2851_002714</name>
</gene>
<organism evidence="1 2">
    <name type="scientific">Azospirillum rugosum</name>
    <dbReference type="NCBI Taxonomy" id="416170"/>
    <lineage>
        <taxon>Bacteria</taxon>
        <taxon>Pseudomonadati</taxon>
        <taxon>Pseudomonadota</taxon>
        <taxon>Alphaproteobacteria</taxon>
        <taxon>Rhodospirillales</taxon>
        <taxon>Azospirillaceae</taxon>
        <taxon>Azospirillum</taxon>
    </lineage>
</organism>
<evidence type="ECO:0000313" key="2">
    <source>
        <dbReference type="Proteomes" id="UP000781958"/>
    </source>
</evidence>
<protein>
    <submittedName>
        <fullName evidence="1">Uncharacterized protein</fullName>
    </submittedName>
</protein>
<comment type="caution">
    <text evidence="1">The sequence shown here is derived from an EMBL/GenBank/DDBJ whole genome shotgun (WGS) entry which is preliminary data.</text>
</comment>
<keyword evidence="2" id="KW-1185">Reference proteome</keyword>
<dbReference type="Proteomes" id="UP000781958">
    <property type="component" value="Unassembled WGS sequence"/>
</dbReference>
<reference evidence="1 2" key="1">
    <citation type="submission" date="2021-03" db="EMBL/GenBank/DDBJ databases">
        <title>Genomic Encyclopedia of Type Strains, Phase III (KMG-III): the genomes of soil and plant-associated and newly described type strains.</title>
        <authorList>
            <person name="Whitman W."/>
        </authorList>
    </citation>
    <scope>NUCLEOTIDE SEQUENCE [LARGE SCALE GENOMIC DNA]</scope>
    <source>
        <strain evidence="1 2">IMMIB AFH-6</strain>
    </source>
</reference>
<evidence type="ECO:0000313" key="1">
    <source>
        <dbReference type="EMBL" id="MBP2292933.1"/>
    </source>
</evidence>
<sequence length="207" mass="22643">MTAIVSSLPPRSPLPFDPGMPAADRCAMLAAALPAPLREVLAHGRVERRARFTDDGFDGVTEDWTPPATLTEQHVRMARRALDELAGTVLAPVSPEHLLARILALLSHYPAKGMTPEVEQLVALDWAEDLGEFPSWAVDTAARTWRRTKKWRPSIAEMRALCAESCAEERALATRLAAIASGAPEPDGRRRADRVQSLAAAAIRRLR</sequence>
<dbReference type="EMBL" id="JAGINP010000008">
    <property type="protein sequence ID" value="MBP2292933.1"/>
    <property type="molecule type" value="Genomic_DNA"/>
</dbReference>